<dbReference type="InterPro" id="IPR031304">
    <property type="entry name" value="SLT_2"/>
</dbReference>
<protein>
    <submittedName>
        <fullName evidence="3">Lytic transglycosylase</fullName>
    </submittedName>
</protein>
<dbReference type="Proteomes" id="UP000094936">
    <property type="component" value="Unassembled WGS sequence"/>
</dbReference>
<dbReference type="OrthoDB" id="9772911at2"/>
<dbReference type="FunFam" id="1.10.8.350:FF:000001">
    <property type="entry name" value="Lytic murein transglycosylase B"/>
    <property type="match status" value="1"/>
</dbReference>
<evidence type="ECO:0000313" key="3">
    <source>
        <dbReference type="EMBL" id="ODA35861.1"/>
    </source>
</evidence>
<feature type="chain" id="PRO_5008673367" evidence="1">
    <location>
        <begin position="24"/>
        <end position="325"/>
    </location>
</feature>
<dbReference type="Gene3D" id="1.10.530.10">
    <property type="match status" value="1"/>
</dbReference>
<dbReference type="InterPro" id="IPR011970">
    <property type="entry name" value="MltB_2"/>
</dbReference>
<dbReference type="SUPFAM" id="SSF53955">
    <property type="entry name" value="Lysozyme-like"/>
    <property type="match status" value="1"/>
</dbReference>
<dbReference type="CDD" id="cd13399">
    <property type="entry name" value="Slt35-like"/>
    <property type="match status" value="1"/>
</dbReference>
<evidence type="ECO:0000313" key="4">
    <source>
        <dbReference type="Proteomes" id="UP000094936"/>
    </source>
</evidence>
<dbReference type="InterPro" id="IPR023346">
    <property type="entry name" value="Lysozyme-like_dom_sf"/>
</dbReference>
<dbReference type="GO" id="GO:0009253">
    <property type="term" value="P:peptidoglycan catabolic process"/>
    <property type="evidence" value="ECO:0007669"/>
    <property type="project" value="TreeGrafter"/>
</dbReference>
<dbReference type="EMBL" id="LYBM01000002">
    <property type="protein sequence ID" value="ODA35861.1"/>
    <property type="molecule type" value="Genomic_DNA"/>
</dbReference>
<dbReference type="InterPro" id="IPR043426">
    <property type="entry name" value="MltB-like"/>
</dbReference>
<comment type="caution">
    <text evidence="3">The sequence shown here is derived from an EMBL/GenBank/DDBJ whole genome shotgun (WGS) entry which is preliminary data.</text>
</comment>
<keyword evidence="4" id="KW-1185">Reference proteome</keyword>
<sequence>MRKGMFHLIIGSILTLSATSAHARQSFDDYVLGLKKDAIASGINAQLVDDAFKNVKYKARAVKADRNQPEKKLTLDTYIQRAVPKWKVDKAKAMFSKHKQLLSSVGEEYGVQPRYIVALWGIETNFGSLTGNFSVVNALTTMAYEGRRETFFKKELMSSLQILQEGHISLNDFKGSWAGAMGQNQFMPSSFLRYAVDGNQDGKKDIWNSLPDVFSSSANYLKQAGWNDNYTWGRVVRVPKGLSPSLVGIDKEKGRSLQFWQSQGIRKNSGAALPDLDITAWLIQPDDGLGRSYLVYGNYQSLLDWNRSHYFALAVSYLADRIKFG</sequence>
<dbReference type="Pfam" id="PF13406">
    <property type="entry name" value="SLT_2"/>
    <property type="match status" value="1"/>
</dbReference>
<evidence type="ECO:0000259" key="2">
    <source>
        <dbReference type="Pfam" id="PF13406"/>
    </source>
</evidence>
<dbReference type="Gene3D" id="1.10.8.350">
    <property type="entry name" value="Bacterial muramidase"/>
    <property type="match status" value="1"/>
</dbReference>
<feature type="signal peptide" evidence="1">
    <location>
        <begin position="1"/>
        <end position="23"/>
    </location>
</feature>
<evidence type="ECO:0000256" key="1">
    <source>
        <dbReference type="SAM" id="SignalP"/>
    </source>
</evidence>
<dbReference type="GO" id="GO:0008933">
    <property type="term" value="F:peptidoglycan lytic transglycosylase activity"/>
    <property type="evidence" value="ECO:0007669"/>
    <property type="project" value="TreeGrafter"/>
</dbReference>
<proteinExistence type="predicted"/>
<dbReference type="NCBIfam" id="TIGR02283">
    <property type="entry name" value="MltB_2"/>
    <property type="match status" value="1"/>
</dbReference>
<name>A0A1C3ERL8_9GAMM</name>
<dbReference type="RefSeq" id="WP_068898743.1">
    <property type="nucleotide sequence ID" value="NZ_JBHUIF010000032.1"/>
</dbReference>
<dbReference type="PANTHER" id="PTHR30163">
    <property type="entry name" value="MEMBRANE-BOUND LYTIC MUREIN TRANSGLYCOSYLASE B"/>
    <property type="match status" value="1"/>
</dbReference>
<dbReference type="AlphaFoldDB" id="A0A1C3ERL8"/>
<accession>A0A1C3ERL8</accession>
<dbReference type="STRING" id="1080227.A8L45_02155"/>
<gene>
    <name evidence="3" type="ORF">A8L45_02155</name>
</gene>
<keyword evidence="1" id="KW-0732">Signal</keyword>
<organism evidence="3 4">
    <name type="scientific">Veronia pacifica</name>
    <dbReference type="NCBI Taxonomy" id="1080227"/>
    <lineage>
        <taxon>Bacteria</taxon>
        <taxon>Pseudomonadati</taxon>
        <taxon>Pseudomonadota</taxon>
        <taxon>Gammaproteobacteria</taxon>
        <taxon>Vibrionales</taxon>
        <taxon>Vibrionaceae</taxon>
        <taxon>Veronia</taxon>
    </lineage>
</organism>
<reference evidence="3 4" key="1">
    <citation type="submission" date="2016-05" db="EMBL/GenBank/DDBJ databases">
        <title>Genomic Taxonomy of the Vibrionaceae.</title>
        <authorList>
            <person name="Gomez-Gil B."/>
            <person name="Enciso-Ibarra J."/>
        </authorList>
    </citation>
    <scope>NUCLEOTIDE SEQUENCE [LARGE SCALE GENOMIC DNA]</scope>
    <source>
        <strain evidence="3 4">CAIM 1920</strain>
    </source>
</reference>
<feature type="domain" description="Transglycosylase SLT" evidence="2">
    <location>
        <begin position="27"/>
        <end position="320"/>
    </location>
</feature>
<dbReference type="PANTHER" id="PTHR30163:SF8">
    <property type="entry name" value="LYTIC MUREIN TRANSGLYCOSYLASE"/>
    <property type="match status" value="1"/>
</dbReference>